<keyword evidence="2" id="KW-0732">Signal</keyword>
<feature type="region of interest" description="Disordered" evidence="5">
    <location>
        <begin position="436"/>
        <end position="457"/>
    </location>
</feature>
<feature type="region of interest" description="Disordered" evidence="5">
    <location>
        <begin position="809"/>
        <end position="834"/>
    </location>
</feature>
<evidence type="ECO:0000256" key="2">
    <source>
        <dbReference type="ARBA" id="ARBA00022729"/>
    </source>
</evidence>
<dbReference type="InParanoid" id="A0A804K3V4"/>
<reference evidence="8" key="1">
    <citation type="submission" date="2021-03" db="EMBL/GenBank/DDBJ databases">
        <authorList>
            <consortium name="Genoscope - CEA"/>
            <person name="William W."/>
        </authorList>
    </citation>
    <scope>NUCLEOTIDE SEQUENCE</scope>
    <source>
        <strain evidence="8">Doubled-haploid Pahang</strain>
    </source>
</reference>
<dbReference type="GO" id="GO:0030036">
    <property type="term" value="P:actin cytoskeleton organization"/>
    <property type="evidence" value="ECO:0000318"/>
    <property type="project" value="GO_Central"/>
</dbReference>
<evidence type="ECO:0000313" key="9">
    <source>
        <dbReference type="EnsemblPlants" id="Ma08_p07190.2"/>
    </source>
</evidence>
<organism evidence="9 10">
    <name type="scientific">Musa acuminata subsp. malaccensis</name>
    <name type="common">Wild banana</name>
    <name type="synonym">Musa malaccensis</name>
    <dbReference type="NCBI Taxonomy" id="214687"/>
    <lineage>
        <taxon>Eukaryota</taxon>
        <taxon>Viridiplantae</taxon>
        <taxon>Streptophyta</taxon>
        <taxon>Embryophyta</taxon>
        <taxon>Tracheophyta</taxon>
        <taxon>Spermatophyta</taxon>
        <taxon>Magnoliopsida</taxon>
        <taxon>Liliopsida</taxon>
        <taxon>Zingiberales</taxon>
        <taxon>Musaceae</taxon>
        <taxon>Musa</taxon>
    </lineage>
</organism>
<dbReference type="PANTHER" id="PTHR23213">
    <property type="entry name" value="FORMIN-RELATED"/>
    <property type="match status" value="1"/>
</dbReference>
<feature type="region of interest" description="Disordered" evidence="5">
    <location>
        <begin position="119"/>
        <end position="187"/>
    </location>
</feature>
<keyword evidence="10" id="KW-1185">Reference proteome</keyword>
<dbReference type="OrthoDB" id="1668162at2759"/>
<feature type="transmembrane region" description="Helical" evidence="6">
    <location>
        <begin position="6"/>
        <end position="25"/>
    </location>
</feature>
<dbReference type="GO" id="GO:0051015">
    <property type="term" value="F:actin filament binding"/>
    <property type="evidence" value="ECO:0000318"/>
    <property type="project" value="GO_Central"/>
</dbReference>
<keyword evidence="6" id="KW-0812">Transmembrane</keyword>
<name>A0A804K3V4_MUSAM</name>
<evidence type="ECO:0000313" key="10">
    <source>
        <dbReference type="Proteomes" id="UP000012960"/>
    </source>
</evidence>
<dbReference type="EnsemblPlants" id="Ma08_t07190.4">
    <property type="protein sequence ID" value="Ma08_p07190.4"/>
    <property type="gene ID" value="Ma08_g07190"/>
</dbReference>
<feature type="compositionally biased region" description="Low complexity" evidence="5">
    <location>
        <begin position="121"/>
        <end position="138"/>
    </location>
</feature>
<dbReference type="Gramene" id="Ma08_t07190.4">
    <property type="protein sequence ID" value="Ma08_p07190.4"/>
    <property type="gene ID" value="Ma08_g07190"/>
</dbReference>
<evidence type="ECO:0000256" key="3">
    <source>
        <dbReference type="ARBA" id="ARBA00025793"/>
    </source>
</evidence>
<evidence type="ECO:0000256" key="5">
    <source>
        <dbReference type="SAM" id="MobiDB-lite"/>
    </source>
</evidence>
<comment type="subcellular location">
    <subcellularLocation>
        <location evidence="1">Membrane</location>
        <topology evidence="1">Single-pass membrane protein</topology>
    </subcellularLocation>
</comment>
<evidence type="ECO:0000256" key="1">
    <source>
        <dbReference type="ARBA" id="ARBA00004167"/>
    </source>
</evidence>
<dbReference type="InterPro" id="IPR042201">
    <property type="entry name" value="FH2_Formin_sf"/>
</dbReference>
<evidence type="ECO:0000256" key="4">
    <source>
        <dbReference type="RuleBase" id="RU361260"/>
    </source>
</evidence>
<feature type="domain" description="FH2" evidence="7">
    <location>
        <begin position="387"/>
        <end position="825"/>
    </location>
</feature>
<protein>
    <recommendedName>
        <fullName evidence="4">Formin-like protein</fullName>
    </recommendedName>
</protein>
<dbReference type="EnsemblPlants" id="Ma08_t07190.2">
    <property type="protein sequence ID" value="Ma08_p07190.2"/>
    <property type="gene ID" value="Ma08_g07190"/>
</dbReference>
<reference evidence="9" key="2">
    <citation type="submission" date="2021-05" db="UniProtKB">
        <authorList>
            <consortium name="EnsemblPlants"/>
        </authorList>
    </citation>
    <scope>IDENTIFICATION</scope>
    <source>
        <strain evidence="9">subsp. malaccensis</strain>
    </source>
</reference>
<dbReference type="Gramene" id="Ma08_t07190.3">
    <property type="protein sequence ID" value="Ma08_p07190.3"/>
    <property type="gene ID" value="Ma08_g07190"/>
</dbReference>
<comment type="similarity">
    <text evidence="3">Belongs to the formin-like family. Class-I subfamily.</text>
</comment>
<dbReference type="InterPro" id="IPR015425">
    <property type="entry name" value="FH2_Formin"/>
</dbReference>
<dbReference type="InterPro" id="IPR027643">
    <property type="entry name" value="Formin-like_plant"/>
</dbReference>
<dbReference type="AlphaFoldDB" id="A0A804K3V4"/>
<dbReference type="Gramene" id="Ma08_t07190.2">
    <property type="protein sequence ID" value="Ma08_p07190.2"/>
    <property type="gene ID" value="Ma08_g07190"/>
</dbReference>
<dbReference type="Proteomes" id="UP000012960">
    <property type="component" value="Unplaced"/>
</dbReference>
<dbReference type="EMBL" id="HG996472">
    <property type="protein sequence ID" value="CAG1830828.1"/>
    <property type="molecule type" value="Genomic_DNA"/>
</dbReference>
<keyword evidence="6" id="KW-1133">Transmembrane helix</keyword>
<evidence type="ECO:0000256" key="6">
    <source>
        <dbReference type="SAM" id="Phobius"/>
    </source>
</evidence>
<dbReference type="SUPFAM" id="SSF101447">
    <property type="entry name" value="Formin homology 2 domain (FH2 domain)"/>
    <property type="match status" value="1"/>
</dbReference>
<gene>
    <name evidence="8" type="ORF">GSMUA_340820.1</name>
</gene>
<feature type="compositionally biased region" description="Polar residues" evidence="5">
    <location>
        <begin position="167"/>
        <end position="187"/>
    </location>
</feature>
<keyword evidence="6" id="KW-0472">Membrane</keyword>
<sequence length="854" mass="93191">MDAKIIGVFIASFSLLCVLVMKGSVGRLGIKRLLLGWGDSKLMGPMLHEDTGSMCVSEVMISLPPDIKHEVIKCLVRKGFHFDISGEYYRLENMYFECLELIHSCHPVLRRHLADMPQNTAPAMSPASGPSPASALSPNTRVEQQTPTPTRSPSYDLAPASSPPPNQQISVLPTNISPSEPSKTNPGVASFLHEEEQKNKIKLIIIAVLISSAGTTLLLACVFCCYQKCCRQNNSSIKERDEGALLHVGLHDLAGSPIKSFGPVVSNHNDKHGDFSGYHCTPAVPSFGLKGASEPKAHLPHPPGGSTLSTINLPAQSPVVPPPPPAAVPPPPAIPPPSAPRPPLPNRKIGARPPPPPPKATHPSQGSSRTTQPSNLGPNHLGSLDGDGDDTAPKTKLKPFFWDKVLANPDQSNVWHQIRSGSFQFDEDMIETLFSYSSAGGKNNGKGKKESPPGETSTQYIQLLDPKKSQNLAISLKALGVKKQEVHDALMEANELPTALLQTLLRMQPTTDEELKLRLYDGDLSLLGPAEQFLKDLVHIPLAYKRMDVLLFMSTLREDVSSIKESFETLEVACTELRSNRLFLKLLEAVLKTGNRMNDGTYRGGAQAFKLDTLLKLSDVKGADGKTTLLHFVVQEIIRSEGVRAVRLARQSGNMSCLTNYSLNSDDFGEHSPRESGEDYHDIGLKVVSCLSSELQNVKKAAGLDADAITSAVASFGHRLMENKEFLNTDMKSLEENSGFHHSLQCFVENAEVAINFLLEEERRIRSLVQNTTDYFQGNTGKEEGLRLFVIVRDFLGMLDKACKEIRESPNKVSKTPKVKGSPRAAPIPDPRQLLFPAIVDQRVDSSSSDEEGP</sequence>
<dbReference type="GO" id="GO:0005856">
    <property type="term" value="C:cytoskeleton"/>
    <property type="evidence" value="ECO:0000318"/>
    <property type="project" value="GO_Central"/>
</dbReference>
<feature type="region of interest" description="Disordered" evidence="5">
    <location>
        <begin position="289"/>
        <end position="392"/>
    </location>
</feature>
<dbReference type="GO" id="GO:0045010">
    <property type="term" value="P:actin nucleation"/>
    <property type="evidence" value="ECO:0007669"/>
    <property type="project" value="InterPro"/>
</dbReference>
<feature type="compositionally biased region" description="Polar residues" evidence="5">
    <location>
        <begin position="139"/>
        <end position="153"/>
    </location>
</feature>
<dbReference type="EnsemblPlants" id="Ma08_t07190.3">
    <property type="protein sequence ID" value="Ma08_p07190.3"/>
    <property type="gene ID" value="Ma08_g07190"/>
</dbReference>
<accession>A0A804K3V4</accession>
<proteinExistence type="inferred from homology"/>
<dbReference type="PANTHER" id="PTHR23213:SF269">
    <property type="entry name" value="FORMIN-LIKE PROTEIN 5"/>
    <property type="match status" value="1"/>
</dbReference>
<dbReference type="GO" id="GO:0016020">
    <property type="term" value="C:membrane"/>
    <property type="evidence" value="ECO:0007669"/>
    <property type="project" value="UniProtKB-SubCell"/>
</dbReference>
<dbReference type="SMART" id="SM00498">
    <property type="entry name" value="FH2"/>
    <property type="match status" value="1"/>
</dbReference>
<dbReference type="Gene3D" id="1.20.58.2220">
    <property type="entry name" value="Formin, FH2 domain"/>
    <property type="match status" value="1"/>
</dbReference>
<dbReference type="Pfam" id="PF02181">
    <property type="entry name" value="FH2"/>
    <property type="match status" value="1"/>
</dbReference>
<dbReference type="PROSITE" id="PS51444">
    <property type="entry name" value="FH2"/>
    <property type="match status" value="1"/>
</dbReference>
<feature type="compositionally biased region" description="Polar residues" evidence="5">
    <location>
        <begin position="362"/>
        <end position="377"/>
    </location>
</feature>
<feature type="compositionally biased region" description="Pro residues" evidence="5">
    <location>
        <begin position="319"/>
        <end position="345"/>
    </location>
</feature>
<evidence type="ECO:0000313" key="8">
    <source>
        <dbReference type="EMBL" id="CAG1830828.1"/>
    </source>
</evidence>
<evidence type="ECO:0000259" key="7">
    <source>
        <dbReference type="PROSITE" id="PS51444"/>
    </source>
</evidence>